<proteinExistence type="predicted"/>
<sequence length="135" mass="15776">MTYRASCRSFLRFHEASILLRERTHTVIYPGIKDSQRRHDQGGLSTMDKDGKRDASDRNRWLCRDVLESSGDCRRLFRTLGGRRLRTQQIDGWLLLERYFVRGLHCRCVQFVLGPACGAYIWAAACLNIRRSINR</sequence>
<feature type="region of interest" description="Disordered" evidence="1">
    <location>
        <begin position="36"/>
        <end position="55"/>
    </location>
</feature>
<reference evidence="3" key="2">
    <citation type="submission" date="2020-04" db="EMBL/GenBank/DDBJ databases">
        <authorList>
            <consortium name="NCBI Genome Project"/>
        </authorList>
    </citation>
    <scope>NUCLEOTIDE SEQUENCE</scope>
    <source>
        <strain evidence="3">CBS 342.82</strain>
    </source>
</reference>
<name>A0A6J3LX00_9PEZI</name>
<dbReference type="RefSeq" id="XP_033456198.1">
    <property type="nucleotide sequence ID" value="XM_033608899.1"/>
</dbReference>
<protein>
    <submittedName>
        <fullName evidence="3">Uncharacterized protein</fullName>
    </submittedName>
</protein>
<evidence type="ECO:0000313" key="2">
    <source>
        <dbReference type="Proteomes" id="UP000504637"/>
    </source>
</evidence>
<organism evidence="3">
    <name type="scientific">Dissoconium aciculare CBS 342.82</name>
    <dbReference type="NCBI Taxonomy" id="1314786"/>
    <lineage>
        <taxon>Eukaryota</taxon>
        <taxon>Fungi</taxon>
        <taxon>Dikarya</taxon>
        <taxon>Ascomycota</taxon>
        <taxon>Pezizomycotina</taxon>
        <taxon>Dothideomycetes</taxon>
        <taxon>Dothideomycetidae</taxon>
        <taxon>Mycosphaerellales</taxon>
        <taxon>Dissoconiaceae</taxon>
        <taxon>Dissoconium</taxon>
    </lineage>
</organism>
<reference evidence="3" key="3">
    <citation type="submission" date="2025-08" db="UniProtKB">
        <authorList>
            <consortium name="RefSeq"/>
        </authorList>
    </citation>
    <scope>IDENTIFICATION</scope>
    <source>
        <strain evidence="3">CBS 342.82</strain>
    </source>
</reference>
<evidence type="ECO:0000256" key="1">
    <source>
        <dbReference type="SAM" id="MobiDB-lite"/>
    </source>
</evidence>
<accession>A0A6J3LX00</accession>
<dbReference type="GeneID" id="54366700"/>
<gene>
    <name evidence="3" type="ORF">K489DRAFT_75777</name>
</gene>
<dbReference type="Proteomes" id="UP000504637">
    <property type="component" value="Unplaced"/>
</dbReference>
<dbReference type="AlphaFoldDB" id="A0A6J3LX00"/>
<keyword evidence="2" id="KW-1185">Reference proteome</keyword>
<reference evidence="3" key="1">
    <citation type="submission" date="2020-01" db="EMBL/GenBank/DDBJ databases">
        <authorList>
            <consortium name="DOE Joint Genome Institute"/>
            <person name="Haridas S."/>
            <person name="Albert R."/>
            <person name="Binder M."/>
            <person name="Bloem J."/>
            <person name="Labutti K."/>
            <person name="Salamov A."/>
            <person name="Andreopoulos B."/>
            <person name="Baker S.E."/>
            <person name="Barry K."/>
            <person name="Bills G."/>
            <person name="Bluhm B.H."/>
            <person name="Cannon C."/>
            <person name="Castanera R."/>
            <person name="Culley D.E."/>
            <person name="Daum C."/>
            <person name="Ezra D."/>
            <person name="Gonzalez J.B."/>
            <person name="Henrissat B."/>
            <person name="Kuo A."/>
            <person name="Liang C."/>
            <person name="Lipzen A."/>
            <person name="Lutzoni F."/>
            <person name="Magnuson J."/>
            <person name="Mondo S."/>
            <person name="Nolan M."/>
            <person name="Ohm R."/>
            <person name="Pangilinan J."/>
            <person name="Park H.-J."/>
            <person name="Ramirez L."/>
            <person name="Alfaro M."/>
            <person name="Sun H."/>
            <person name="Tritt A."/>
            <person name="Yoshinaga Y."/>
            <person name="Zwiers L.-H."/>
            <person name="Turgeon B.G."/>
            <person name="Goodwin S.B."/>
            <person name="Spatafora J.W."/>
            <person name="Crous P.W."/>
            <person name="Grigoriev I.V."/>
        </authorList>
    </citation>
    <scope>NUCLEOTIDE SEQUENCE</scope>
    <source>
        <strain evidence="3">CBS 342.82</strain>
    </source>
</reference>
<evidence type="ECO:0000313" key="3">
    <source>
        <dbReference type="RefSeq" id="XP_033456198.1"/>
    </source>
</evidence>